<name>A0A8H9GVU1_9ACTN</name>
<keyword evidence="4" id="KW-1185">Reference proteome</keyword>
<sequence length="319" mass="34860">MRTTTLGGSGLEVGVIGLGCMGMSWGYDMLGRDQATSIEVIHRAVDLGCTLIDTADQYGPFTNEELVAKALRERRDEVVVATKGGLVVDDPQTFASHRDGRPEHIRKAFHDSLRRLRTDHVDLYQLHRVDPAVPIEETWGTMAEFVAEGKARALGLSEVSVEQIERAHAVHPVASVQTELSLWSREPLLDGVLDHCRERGITFIAYSPLGRGFLSGRIFGSSDLPQVDGRHRTPRFQPEALAANQAVVAPARELAERLGVTVPQVSLAWVLAQGTHVVALPGTKTLRYLEENARAADLVLPEDARKALADVPAPVGTRY</sequence>
<dbReference type="InterPro" id="IPR036812">
    <property type="entry name" value="NAD(P)_OxRdtase_dom_sf"/>
</dbReference>
<dbReference type="RefSeq" id="WP_142569121.1">
    <property type="nucleotide sequence ID" value="NZ_BMMN01000002.1"/>
</dbReference>
<dbReference type="Proteomes" id="UP000653480">
    <property type="component" value="Unassembled WGS sequence"/>
</dbReference>
<reference evidence="3" key="1">
    <citation type="journal article" date="2014" name="Int. J. Syst. Evol. Microbiol.">
        <title>Complete genome sequence of Corynebacterium casei LMG S-19264T (=DSM 44701T), isolated from a smear-ripened cheese.</title>
        <authorList>
            <consortium name="US DOE Joint Genome Institute (JGI-PGF)"/>
            <person name="Walter F."/>
            <person name="Albersmeier A."/>
            <person name="Kalinowski J."/>
            <person name="Ruckert C."/>
        </authorList>
    </citation>
    <scope>NUCLEOTIDE SEQUENCE</scope>
    <source>
        <strain evidence="3">CGMCC 4.7138</strain>
    </source>
</reference>
<evidence type="ECO:0000313" key="4">
    <source>
        <dbReference type="Proteomes" id="UP000653480"/>
    </source>
</evidence>
<dbReference type="EMBL" id="BMMN01000002">
    <property type="protein sequence ID" value="GGO03826.1"/>
    <property type="molecule type" value="Genomic_DNA"/>
</dbReference>
<dbReference type="OrthoDB" id="9768793at2"/>
<feature type="domain" description="NADP-dependent oxidoreductase" evidence="2">
    <location>
        <begin position="16"/>
        <end position="307"/>
    </location>
</feature>
<evidence type="ECO:0000259" key="2">
    <source>
        <dbReference type="Pfam" id="PF00248"/>
    </source>
</evidence>
<reference evidence="3" key="2">
    <citation type="submission" date="2020-09" db="EMBL/GenBank/DDBJ databases">
        <authorList>
            <person name="Sun Q."/>
            <person name="Zhou Y."/>
        </authorList>
    </citation>
    <scope>NUCLEOTIDE SEQUENCE</scope>
    <source>
        <strain evidence="3">CGMCC 4.7138</strain>
    </source>
</reference>
<dbReference type="InterPro" id="IPR023210">
    <property type="entry name" value="NADP_OxRdtase_dom"/>
</dbReference>
<dbReference type="PANTHER" id="PTHR43625">
    <property type="entry name" value="AFLATOXIN B1 ALDEHYDE REDUCTASE"/>
    <property type="match status" value="1"/>
</dbReference>
<dbReference type="GO" id="GO:0016491">
    <property type="term" value="F:oxidoreductase activity"/>
    <property type="evidence" value="ECO:0007669"/>
    <property type="project" value="UniProtKB-KW"/>
</dbReference>
<dbReference type="AlphaFoldDB" id="A0A8H9GVU1"/>
<dbReference type="CDD" id="cd19076">
    <property type="entry name" value="AKR_AKR13A_13D"/>
    <property type="match status" value="1"/>
</dbReference>
<dbReference type="PANTHER" id="PTHR43625:SF40">
    <property type="entry name" value="ALDO-KETO REDUCTASE YAKC [NADP(+)]"/>
    <property type="match status" value="1"/>
</dbReference>
<dbReference type="Pfam" id="PF00248">
    <property type="entry name" value="Aldo_ket_red"/>
    <property type="match status" value="1"/>
</dbReference>
<comment type="caution">
    <text evidence="3">The sequence shown here is derived from an EMBL/GenBank/DDBJ whole genome shotgun (WGS) entry which is preliminary data.</text>
</comment>
<dbReference type="GO" id="GO:0005737">
    <property type="term" value="C:cytoplasm"/>
    <property type="evidence" value="ECO:0007669"/>
    <property type="project" value="TreeGrafter"/>
</dbReference>
<protein>
    <submittedName>
        <fullName evidence="3">Aldo/keto reductase</fullName>
    </submittedName>
</protein>
<dbReference type="SUPFAM" id="SSF51430">
    <property type="entry name" value="NAD(P)-linked oxidoreductase"/>
    <property type="match status" value="1"/>
</dbReference>
<accession>A0A8H9GVU1</accession>
<dbReference type="Gene3D" id="3.20.20.100">
    <property type="entry name" value="NADP-dependent oxidoreductase domain"/>
    <property type="match status" value="1"/>
</dbReference>
<evidence type="ECO:0000256" key="1">
    <source>
        <dbReference type="ARBA" id="ARBA00023002"/>
    </source>
</evidence>
<proteinExistence type="predicted"/>
<keyword evidence="1" id="KW-0560">Oxidoreductase</keyword>
<organism evidence="3 4">
    <name type="scientific">Microbispora bryophytorum</name>
    <dbReference type="NCBI Taxonomy" id="1460882"/>
    <lineage>
        <taxon>Bacteria</taxon>
        <taxon>Bacillati</taxon>
        <taxon>Actinomycetota</taxon>
        <taxon>Actinomycetes</taxon>
        <taxon>Streptosporangiales</taxon>
        <taxon>Streptosporangiaceae</taxon>
        <taxon>Microbispora</taxon>
    </lineage>
</organism>
<gene>
    <name evidence="3" type="ORF">GCM10011574_14160</name>
</gene>
<evidence type="ECO:0000313" key="3">
    <source>
        <dbReference type="EMBL" id="GGO03826.1"/>
    </source>
</evidence>
<dbReference type="InterPro" id="IPR050791">
    <property type="entry name" value="Aldo-Keto_reductase"/>
</dbReference>